<dbReference type="Pfam" id="PF00069">
    <property type="entry name" value="Pkinase"/>
    <property type="match status" value="2"/>
</dbReference>
<dbReference type="EMBL" id="SNRW01000737">
    <property type="protein sequence ID" value="KAA6399509.1"/>
    <property type="molecule type" value="Genomic_DNA"/>
</dbReference>
<dbReference type="InterPro" id="IPR000253">
    <property type="entry name" value="FHA_dom"/>
</dbReference>
<keyword evidence="1" id="KW-0723">Serine/threonine-protein kinase</keyword>
<reference evidence="8 9" key="1">
    <citation type="submission" date="2019-03" db="EMBL/GenBank/DDBJ databases">
        <title>Single cell metagenomics reveals metabolic interactions within the superorganism composed of flagellate Streblomastix strix and complex community of Bacteroidetes bacteria on its surface.</title>
        <authorList>
            <person name="Treitli S.C."/>
            <person name="Kolisko M."/>
            <person name="Husnik F."/>
            <person name="Keeling P."/>
            <person name="Hampl V."/>
        </authorList>
    </citation>
    <scope>NUCLEOTIDE SEQUENCE [LARGE SCALE GENOMIC DNA]</scope>
    <source>
        <strain evidence="8">ST1C</strain>
    </source>
</reference>
<dbReference type="SUPFAM" id="SSF49879">
    <property type="entry name" value="SMAD/FHA domain"/>
    <property type="match status" value="1"/>
</dbReference>
<keyword evidence="2" id="KW-0808">Transferase</keyword>
<dbReference type="GO" id="GO:0005524">
    <property type="term" value="F:ATP binding"/>
    <property type="evidence" value="ECO:0007669"/>
    <property type="project" value="UniProtKB-UniRule"/>
</dbReference>
<dbReference type="Pfam" id="PF00498">
    <property type="entry name" value="FHA"/>
    <property type="match status" value="1"/>
</dbReference>
<proteinExistence type="predicted"/>
<evidence type="ECO:0000256" key="2">
    <source>
        <dbReference type="ARBA" id="ARBA00022679"/>
    </source>
</evidence>
<dbReference type="OrthoDB" id="2162455at2759"/>
<dbReference type="AlphaFoldDB" id="A0A5J4WZ80"/>
<dbReference type="PANTHER" id="PTHR24345">
    <property type="entry name" value="SERINE/THREONINE-PROTEIN KINASE PLK"/>
    <property type="match status" value="1"/>
</dbReference>
<dbReference type="Gene3D" id="3.30.200.20">
    <property type="entry name" value="Phosphorylase Kinase, domain 1"/>
    <property type="match status" value="1"/>
</dbReference>
<evidence type="ECO:0000256" key="3">
    <source>
        <dbReference type="ARBA" id="ARBA00022741"/>
    </source>
</evidence>
<evidence type="ECO:0000259" key="7">
    <source>
        <dbReference type="PROSITE" id="PS50011"/>
    </source>
</evidence>
<evidence type="ECO:0000256" key="5">
    <source>
        <dbReference type="ARBA" id="ARBA00022840"/>
    </source>
</evidence>
<dbReference type="InterPro" id="IPR011009">
    <property type="entry name" value="Kinase-like_dom_sf"/>
</dbReference>
<feature type="domain" description="Protein kinase" evidence="7">
    <location>
        <begin position="56"/>
        <end position="337"/>
    </location>
</feature>
<dbReference type="InterPro" id="IPR017441">
    <property type="entry name" value="Protein_kinase_ATP_BS"/>
</dbReference>
<dbReference type="PANTHER" id="PTHR24345:SF0">
    <property type="entry name" value="CELL CYCLE SERINE_THREONINE-PROTEIN KINASE CDC5_MSD2"/>
    <property type="match status" value="1"/>
</dbReference>
<sequence length="347" mass="39801">MRRSVKQPILQLGNDNQAFVEDKSTNGTFLNSFKIGKGNKRNLNDGDVIELTNSQKQTLYMIGSGSFSHVEQVWDKVEGQQYAAKIIQMKGQSEQDDDKSNMMIQQQSREFDIIMQYIGNHHNVIHMIQRLIGEKYTYIIMEYANCGDLLDLCNLLGSVPSVSEDDTNISDNESKKEQDLDYIKKLFISEPSEHNSDYVFNNEQHDEVSPELIPFIGMESQTLCGTPDYISPELLSMNSKENKIEEEQSEEDILKQDVWSLGILLYYMFFGHTAKNQVVQIHNITQLISGHIPQSECDIPYWLRGITYDAVRLLGRMLTPSPSDRISSAQALDHEWFNSLKEKVQIQ</sequence>
<feature type="binding site" evidence="6">
    <location>
        <position position="85"/>
    </location>
    <ligand>
        <name>ATP</name>
        <dbReference type="ChEBI" id="CHEBI:30616"/>
    </ligand>
</feature>
<protein>
    <recommendedName>
        <fullName evidence="7">Protein kinase domain-containing protein</fullName>
    </recommendedName>
</protein>
<dbReference type="InterPro" id="IPR000719">
    <property type="entry name" value="Prot_kinase_dom"/>
</dbReference>
<dbReference type="SUPFAM" id="SSF56112">
    <property type="entry name" value="Protein kinase-like (PK-like)"/>
    <property type="match status" value="1"/>
</dbReference>
<keyword evidence="3 6" id="KW-0547">Nucleotide-binding</keyword>
<dbReference type="PROSITE" id="PS50011">
    <property type="entry name" value="PROTEIN_KINASE_DOM"/>
    <property type="match status" value="1"/>
</dbReference>
<evidence type="ECO:0000256" key="1">
    <source>
        <dbReference type="ARBA" id="ARBA00022527"/>
    </source>
</evidence>
<dbReference type="Gene3D" id="2.60.200.20">
    <property type="match status" value="1"/>
</dbReference>
<organism evidence="8 9">
    <name type="scientific">Streblomastix strix</name>
    <dbReference type="NCBI Taxonomy" id="222440"/>
    <lineage>
        <taxon>Eukaryota</taxon>
        <taxon>Metamonada</taxon>
        <taxon>Preaxostyla</taxon>
        <taxon>Oxymonadida</taxon>
        <taxon>Streblomastigidae</taxon>
        <taxon>Streblomastix</taxon>
    </lineage>
</organism>
<dbReference type="GO" id="GO:0005634">
    <property type="term" value="C:nucleus"/>
    <property type="evidence" value="ECO:0007669"/>
    <property type="project" value="TreeGrafter"/>
</dbReference>
<evidence type="ECO:0000256" key="4">
    <source>
        <dbReference type="ARBA" id="ARBA00022777"/>
    </source>
</evidence>
<name>A0A5J4WZ80_9EUKA</name>
<dbReference type="GO" id="GO:0004674">
    <property type="term" value="F:protein serine/threonine kinase activity"/>
    <property type="evidence" value="ECO:0007669"/>
    <property type="project" value="UniProtKB-KW"/>
</dbReference>
<dbReference type="Gene3D" id="1.10.510.10">
    <property type="entry name" value="Transferase(Phosphotransferase) domain 1"/>
    <property type="match status" value="1"/>
</dbReference>
<dbReference type="InterPro" id="IPR008984">
    <property type="entry name" value="SMAD_FHA_dom_sf"/>
</dbReference>
<accession>A0A5J4WZ80</accession>
<keyword evidence="4" id="KW-0418">Kinase</keyword>
<dbReference type="Proteomes" id="UP000324800">
    <property type="component" value="Unassembled WGS sequence"/>
</dbReference>
<keyword evidence="5 6" id="KW-0067">ATP-binding</keyword>
<evidence type="ECO:0000313" key="9">
    <source>
        <dbReference type="Proteomes" id="UP000324800"/>
    </source>
</evidence>
<evidence type="ECO:0000313" key="8">
    <source>
        <dbReference type="EMBL" id="KAA6399509.1"/>
    </source>
</evidence>
<evidence type="ECO:0000256" key="6">
    <source>
        <dbReference type="PROSITE-ProRule" id="PRU10141"/>
    </source>
</evidence>
<dbReference type="PROSITE" id="PS00107">
    <property type="entry name" value="PROTEIN_KINASE_ATP"/>
    <property type="match status" value="1"/>
</dbReference>
<gene>
    <name evidence="8" type="ORF">EZS28_004967</name>
</gene>
<comment type="caution">
    <text evidence="8">The sequence shown here is derived from an EMBL/GenBank/DDBJ whole genome shotgun (WGS) entry which is preliminary data.</text>
</comment>
<dbReference type="SMART" id="SM00220">
    <property type="entry name" value="S_TKc"/>
    <property type="match status" value="1"/>
</dbReference>